<dbReference type="PANTHER" id="PTHR43166">
    <property type="entry name" value="AMINO ACID IMPORT ATP-BINDING PROTEIN"/>
    <property type="match status" value="1"/>
</dbReference>
<evidence type="ECO:0000256" key="1">
    <source>
        <dbReference type="ARBA" id="ARBA00004429"/>
    </source>
</evidence>
<organism evidence="15 16">
    <name type="scientific">Acidovorax kalamii</name>
    <dbReference type="NCBI Taxonomy" id="2004485"/>
    <lineage>
        <taxon>Bacteria</taxon>
        <taxon>Pseudomonadati</taxon>
        <taxon>Pseudomonadota</taxon>
        <taxon>Betaproteobacteria</taxon>
        <taxon>Burkholderiales</taxon>
        <taxon>Comamonadaceae</taxon>
        <taxon>Acidovorax</taxon>
    </lineage>
</organism>
<keyword evidence="4 11" id="KW-0813">Transport</keyword>
<evidence type="ECO:0000256" key="11">
    <source>
        <dbReference type="RuleBase" id="RU363032"/>
    </source>
</evidence>
<dbReference type="Gene3D" id="1.10.3720.10">
    <property type="entry name" value="MetI-like"/>
    <property type="match status" value="1"/>
</dbReference>
<dbReference type="SUPFAM" id="SSF161098">
    <property type="entry name" value="MetI-like"/>
    <property type="match status" value="1"/>
</dbReference>
<dbReference type="GO" id="GO:0043190">
    <property type="term" value="C:ATP-binding cassette (ABC) transporter complex"/>
    <property type="evidence" value="ECO:0007669"/>
    <property type="project" value="InterPro"/>
</dbReference>
<feature type="transmembrane region" description="Helical" evidence="11">
    <location>
        <begin position="179"/>
        <end position="201"/>
    </location>
</feature>
<gene>
    <name evidence="15" type="ORF">CBY09_05190</name>
</gene>
<keyword evidence="9 11" id="KW-1133">Transmembrane helix</keyword>
<comment type="similarity">
    <text evidence="2">Belongs to the ABC transporter superfamily.</text>
</comment>
<comment type="subcellular location">
    <subcellularLocation>
        <location evidence="1">Cell inner membrane</location>
        <topology evidence="1">Multi-pass membrane protein</topology>
    </subcellularLocation>
    <subcellularLocation>
        <location evidence="11">Cell membrane</location>
        <topology evidence="11">Multi-pass membrane protein</topology>
    </subcellularLocation>
</comment>
<dbReference type="InterPro" id="IPR035906">
    <property type="entry name" value="MetI-like_sf"/>
</dbReference>
<dbReference type="InterPro" id="IPR003439">
    <property type="entry name" value="ABC_transporter-like_ATP-bd"/>
</dbReference>
<feature type="transmembrane region" description="Helical" evidence="11">
    <location>
        <begin position="288"/>
        <end position="313"/>
    </location>
</feature>
<keyword evidence="10 11" id="KW-0472">Membrane</keyword>
<dbReference type="InterPro" id="IPR017871">
    <property type="entry name" value="ABC_transporter-like_CS"/>
</dbReference>
<dbReference type="PROSITE" id="PS50928">
    <property type="entry name" value="ABC_TM1"/>
    <property type="match status" value="1"/>
</dbReference>
<feature type="domain" description="ABC transmembrane type-1" evidence="14">
    <location>
        <begin position="103"/>
        <end position="310"/>
    </location>
</feature>
<dbReference type="GO" id="GO:0005524">
    <property type="term" value="F:ATP binding"/>
    <property type="evidence" value="ECO:0007669"/>
    <property type="project" value="UniProtKB-KW"/>
</dbReference>
<keyword evidence="5" id="KW-1003">Cell membrane</keyword>
<dbReference type="Pfam" id="PF00528">
    <property type="entry name" value="BPD_transp_1"/>
    <property type="match status" value="1"/>
</dbReference>
<evidence type="ECO:0000259" key="14">
    <source>
        <dbReference type="PROSITE" id="PS50928"/>
    </source>
</evidence>
<dbReference type="Pfam" id="PF00005">
    <property type="entry name" value="ABC_tran"/>
    <property type="match status" value="1"/>
</dbReference>
<proteinExistence type="inferred from homology"/>
<keyword evidence="8 15" id="KW-0067">ATP-binding</keyword>
<dbReference type="PROSITE" id="PS00211">
    <property type="entry name" value="ABC_TRANSPORTER_1"/>
    <property type="match status" value="1"/>
</dbReference>
<evidence type="ECO:0000256" key="12">
    <source>
        <dbReference type="SAM" id="MobiDB-lite"/>
    </source>
</evidence>
<dbReference type="NCBIfam" id="TIGR01726">
    <property type="entry name" value="HEQRo_perm_3TM"/>
    <property type="match status" value="1"/>
</dbReference>
<dbReference type="InterPro" id="IPR003593">
    <property type="entry name" value="AAA+_ATPase"/>
</dbReference>
<keyword evidence="16" id="KW-1185">Reference proteome</keyword>
<dbReference type="InterPro" id="IPR050086">
    <property type="entry name" value="MetN_ABC_transporter-like"/>
</dbReference>
<dbReference type="GO" id="GO:0022857">
    <property type="term" value="F:transmembrane transporter activity"/>
    <property type="evidence" value="ECO:0007669"/>
    <property type="project" value="InterPro"/>
</dbReference>
<dbReference type="SUPFAM" id="SSF52540">
    <property type="entry name" value="P-loop containing nucleoside triphosphate hydrolases"/>
    <property type="match status" value="1"/>
</dbReference>
<evidence type="ECO:0000256" key="5">
    <source>
        <dbReference type="ARBA" id="ARBA00022475"/>
    </source>
</evidence>
<evidence type="ECO:0000256" key="8">
    <source>
        <dbReference type="ARBA" id="ARBA00022840"/>
    </source>
</evidence>
<evidence type="ECO:0000256" key="2">
    <source>
        <dbReference type="ARBA" id="ARBA00005417"/>
    </source>
</evidence>
<dbReference type="Proteomes" id="UP000215441">
    <property type="component" value="Unassembled WGS sequence"/>
</dbReference>
<feature type="transmembrane region" description="Helical" evidence="11">
    <location>
        <begin position="100"/>
        <end position="127"/>
    </location>
</feature>
<protein>
    <submittedName>
        <fullName evidence="15">ABC transporter ATP-binding protein</fullName>
    </submittedName>
</protein>
<evidence type="ECO:0000256" key="9">
    <source>
        <dbReference type="ARBA" id="ARBA00022989"/>
    </source>
</evidence>
<feature type="transmembrane region" description="Helical" evidence="11">
    <location>
        <begin position="134"/>
        <end position="159"/>
    </location>
</feature>
<dbReference type="InterPro" id="IPR027417">
    <property type="entry name" value="P-loop_NTPase"/>
</dbReference>
<dbReference type="Gene3D" id="3.40.50.300">
    <property type="entry name" value="P-loop containing nucleotide triphosphate hydrolases"/>
    <property type="match status" value="1"/>
</dbReference>
<name>A0A235EQC7_9BURK</name>
<feature type="domain" description="ABC transporter" evidence="13">
    <location>
        <begin position="373"/>
        <end position="617"/>
    </location>
</feature>
<feature type="transmembrane region" description="Helical" evidence="11">
    <location>
        <begin position="62"/>
        <end position="80"/>
    </location>
</feature>
<dbReference type="RefSeq" id="WP_094287120.1">
    <property type="nucleotide sequence ID" value="NZ_NOIG01000004.1"/>
</dbReference>
<evidence type="ECO:0000256" key="7">
    <source>
        <dbReference type="ARBA" id="ARBA00022741"/>
    </source>
</evidence>
<dbReference type="FunFam" id="3.40.50.300:FF:000020">
    <property type="entry name" value="Amino acid ABC transporter ATP-binding component"/>
    <property type="match status" value="1"/>
</dbReference>
<dbReference type="OrthoDB" id="9811169at2"/>
<keyword evidence="7" id="KW-0547">Nucleotide-binding</keyword>
<evidence type="ECO:0000259" key="13">
    <source>
        <dbReference type="PROSITE" id="PS50893"/>
    </source>
</evidence>
<sequence length="621" mass="66975">MSTTTTLDAAGGLPRGPVHPAAPAAPVGTHAPSAPPATPLPAPAKGDYSHYRVVPARHRARAVGTVFAAVVIALVLYSVLTNPRWGWGVFGEYFFSEPVLVGLGRTLLLTALGALFGFTLGTALALARVSRSPLLAGLSWTFIWIFRSIPVIVLLLIINNLGYLYETVSLGLPFTDWKFFSYPTTQLISPFVAALIGLTLNQAAFASEIVRGGILSVDQGQLEAAAALGLPRRRQAFRIVLPQAMRSILPAGFNDIIGLAKGTSNVYILALPELFYTIQIIYRRNLEVIPLLMVATVWYLVILTVLSLLQYYIERHFSKGALRSPPPSIFSAVAARLWPARRAVVAPEPVVPAAPAPVAVPRWTGALNRGGEVTIHGVSKRYGALEVLKDVTLTVLPGSVTVILGPSGSGKSTLLRSINHLERVDGGFIAIDGELIGYRQDADTLYELGEKDILKRRVDVGMVFQNFNLFPHLTVLENIVEAPVTVRKLARAEAQALALELLARVGLSDKAHSYPRQLSGGQQQRVAIARALALKPKVLLFDEPTSALDPELVGEVLDVIKELARTGTTLVIVTHEIGFAREVADTVVFMEQGRVVETGTPAKVFSQPDHPRTAAFLAKVL</sequence>
<dbReference type="PROSITE" id="PS50893">
    <property type="entry name" value="ABC_TRANSPORTER_2"/>
    <property type="match status" value="1"/>
</dbReference>
<feature type="compositionally biased region" description="Low complexity" evidence="12">
    <location>
        <begin position="16"/>
        <end position="32"/>
    </location>
</feature>
<comment type="caution">
    <text evidence="15">The sequence shown here is derived from an EMBL/GenBank/DDBJ whole genome shotgun (WGS) entry which is preliminary data.</text>
</comment>
<accession>A0A235EQC7</accession>
<dbReference type="EMBL" id="NOIG01000004">
    <property type="protein sequence ID" value="OYD51224.1"/>
    <property type="molecule type" value="Genomic_DNA"/>
</dbReference>
<evidence type="ECO:0000256" key="3">
    <source>
        <dbReference type="ARBA" id="ARBA00010072"/>
    </source>
</evidence>
<dbReference type="PANTHER" id="PTHR43166:SF4">
    <property type="entry name" value="PHOSPHONATES IMPORT ATP-BINDING PROTEIN PHNC"/>
    <property type="match status" value="1"/>
</dbReference>
<feature type="region of interest" description="Disordered" evidence="12">
    <location>
        <begin position="1"/>
        <end position="39"/>
    </location>
</feature>
<dbReference type="AlphaFoldDB" id="A0A235EQC7"/>
<evidence type="ECO:0000256" key="6">
    <source>
        <dbReference type="ARBA" id="ARBA00022692"/>
    </source>
</evidence>
<dbReference type="InterPro" id="IPR000515">
    <property type="entry name" value="MetI-like"/>
</dbReference>
<evidence type="ECO:0000256" key="10">
    <source>
        <dbReference type="ARBA" id="ARBA00023136"/>
    </source>
</evidence>
<dbReference type="CDD" id="cd06261">
    <property type="entry name" value="TM_PBP2"/>
    <property type="match status" value="1"/>
</dbReference>
<dbReference type="CDD" id="cd03262">
    <property type="entry name" value="ABC_HisP_GlnQ"/>
    <property type="match status" value="1"/>
</dbReference>
<comment type="similarity">
    <text evidence="3">Belongs to the binding-protein-dependent transport system permease family. HisMQ subfamily.</text>
</comment>
<dbReference type="SMART" id="SM00382">
    <property type="entry name" value="AAA"/>
    <property type="match status" value="1"/>
</dbReference>
<reference evidence="15 16" key="1">
    <citation type="submission" date="2017-07" db="EMBL/GenBank/DDBJ databases">
        <title>Acidovorax KNDSW TSA 6 genome sequence and assembly.</title>
        <authorList>
            <person name="Mayilraj S."/>
        </authorList>
    </citation>
    <scope>NUCLEOTIDE SEQUENCE [LARGE SCALE GENOMIC DNA]</scope>
    <source>
        <strain evidence="15 16">KNDSW-TSA6</strain>
    </source>
</reference>
<evidence type="ECO:0000256" key="4">
    <source>
        <dbReference type="ARBA" id="ARBA00022448"/>
    </source>
</evidence>
<evidence type="ECO:0000313" key="16">
    <source>
        <dbReference type="Proteomes" id="UP000215441"/>
    </source>
</evidence>
<keyword evidence="6 11" id="KW-0812">Transmembrane</keyword>
<dbReference type="GO" id="GO:0016887">
    <property type="term" value="F:ATP hydrolysis activity"/>
    <property type="evidence" value="ECO:0007669"/>
    <property type="project" value="InterPro"/>
</dbReference>
<evidence type="ECO:0000313" key="15">
    <source>
        <dbReference type="EMBL" id="OYD51224.1"/>
    </source>
</evidence>
<dbReference type="InterPro" id="IPR010065">
    <property type="entry name" value="AA_ABC_transptr_permease_3TM"/>
</dbReference>